<name>A0A0V0YWE5_TRIBR</name>
<protein>
    <submittedName>
        <fullName evidence="1">Uncharacterized protein</fullName>
    </submittedName>
</protein>
<sequence length="43" mass="5019">MPKFNHPGSVSTEFQIGCFPYITKNAKLVTKAYFRKSQKQQRL</sequence>
<reference evidence="1 2" key="1">
    <citation type="submission" date="2015-01" db="EMBL/GenBank/DDBJ databases">
        <title>Evolution of Trichinella species and genotypes.</title>
        <authorList>
            <person name="Korhonen P.K."/>
            <person name="Edoardo P."/>
            <person name="Giuseppe L.R."/>
            <person name="Gasser R.B."/>
        </authorList>
    </citation>
    <scope>NUCLEOTIDE SEQUENCE [LARGE SCALE GENOMIC DNA]</scope>
    <source>
        <strain evidence="1">ISS120</strain>
    </source>
</reference>
<organism evidence="1 2">
    <name type="scientific">Trichinella britovi</name>
    <name type="common">Parasitic roundworm</name>
    <dbReference type="NCBI Taxonomy" id="45882"/>
    <lineage>
        <taxon>Eukaryota</taxon>
        <taxon>Metazoa</taxon>
        <taxon>Ecdysozoa</taxon>
        <taxon>Nematoda</taxon>
        <taxon>Enoplea</taxon>
        <taxon>Dorylaimia</taxon>
        <taxon>Trichinellida</taxon>
        <taxon>Trichinellidae</taxon>
        <taxon>Trichinella</taxon>
    </lineage>
</organism>
<dbReference type="AlphaFoldDB" id="A0A0V0YWE5"/>
<evidence type="ECO:0000313" key="2">
    <source>
        <dbReference type="Proteomes" id="UP000054653"/>
    </source>
</evidence>
<dbReference type="EMBL" id="JYDI01005655">
    <property type="protein sequence ID" value="KRY04444.1"/>
    <property type="molecule type" value="Genomic_DNA"/>
</dbReference>
<comment type="caution">
    <text evidence="1">The sequence shown here is derived from an EMBL/GenBank/DDBJ whole genome shotgun (WGS) entry which is preliminary data.</text>
</comment>
<gene>
    <name evidence="1" type="ORF">T03_4405</name>
</gene>
<dbReference type="Proteomes" id="UP000054653">
    <property type="component" value="Unassembled WGS sequence"/>
</dbReference>
<evidence type="ECO:0000313" key="1">
    <source>
        <dbReference type="EMBL" id="KRY04444.1"/>
    </source>
</evidence>
<keyword evidence="2" id="KW-1185">Reference proteome</keyword>
<proteinExistence type="predicted"/>
<accession>A0A0V0YWE5</accession>